<keyword evidence="1" id="KW-0732">Signal</keyword>
<dbReference type="InterPro" id="IPR005901">
    <property type="entry name" value="GLPGLI"/>
</dbReference>
<protein>
    <submittedName>
        <fullName evidence="2">GLPGLI family protein</fullName>
    </submittedName>
</protein>
<dbReference type="OrthoDB" id="1440774at2"/>
<keyword evidence="3" id="KW-1185">Reference proteome</keyword>
<organism evidence="2 3">
    <name type="scientific">Chryseobacterium scophthalmum</name>
    <dbReference type="NCBI Taxonomy" id="59733"/>
    <lineage>
        <taxon>Bacteria</taxon>
        <taxon>Pseudomonadati</taxon>
        <taxon>Bacteroidota</taxon>
        <taxon>Flavobacteriia</taxon>
        <taxon>Flavobacteriales</taxon>
        <taxon>Weeksellaceae</taxon>
        <taxon>Chryseobacterium group</taxon>
        <taxon>Chryseobacterium</taxon>
    </lineage>
</organism>
<name>A0A1N6HB49_9FLAO</name>
<proteinExistence type="predicted"/>
<dbReference type="AlphaFoldDB" id="A0A1N6HB49"/>
<dbReference type="NCBIfam" id="TIGR01200">
    <property type="entry name" value="GLPGLI"/>
    <property type="match status" value="1"/>
</dbReference>
<reference evidence="3" key="1">
    <citation type="submission" date="2016-12" db="EMBL/GenBank/DDBJ databases">
        <authorList>
            <person name="Varghese N."/>
            <person name="Submissions S."/>
        </authorList>
    </citation>
    <scope>NUCLEOTIDE SEQUENCE [LARGE SCALE GENOMIC DNA]</scope>
    <source>
        <strain evidence="3">DSM 16779</strain>
    </source>
</reference>
<feature type="signal peptide" evidence="1">
    <location>
        <begin position="1"/>
        <end position="19"/>
    </location>
</feature>
<accession>A0A1N6HB49</accession>
<evidence type="ECO:0000313" key="2">
    <source>
        <dbReference type="EMBL" id="SIO17044.1"/>
    </source>
</evidence>
<dbReference type="STRING" id="59733.SAMN05421769_2368"/>
<dbReference type="EMBL" id="FSRQ01000002">
    <property type="protein sequence ID" value="SIO17044.1"/>
    <property type="molecule type" value="Genomic_DNA"/>
</dbReference>
<dbReference type="Proteomes" id="UP000184782">
    <property type="component" value="Unassembled WGS sequence"/>
</dbReference>
<dbReference type="RefSeq" id="WP_074230518.1">
    <property type="nucleotide sequence ID" value="NZ_FSRQ01000002.1"/>
</dbReference>
<feature type="chain" id="PRO_5009936350" evidence="1">
    <location>
        <begin position="20"/>
        <end position="312"/>
    </location>
</feature>
<dbReference type="Pfam" id="PF09697">
    <property type="entry name" value="Porph_ging"/>
    <property type="match status" value="1"/>
</dbReference>
<evidence type="ECO:0000313" key="3">
    <source>
        <dbReference type="Proteomes" id="UP000184782"/>
    </source>
</evidence>
<evidence type="ECO:0000256" key="1">
    <source>
        <dbReference type="SAM" id="SignalP"/>
    </source>
</evidence>
<gene>
    <name evidence="2" type="ORF">SAMN05421769_2368</name>
</gene>
<sequence length="312" mass="35741">MKNIFSILFVTVFAFAANAQESKESSNRFFYELSFKPKQDSTKIDKVITVLDITDKNRSVYQDYTVISQDSIMKIEMEAMQKAGTFKDLSKSLKTPKFSARIHKLYPSMKVEYVDKVANGMTPVNIAYTEDLKFNWKISDEKQKIGEYNAQKATTEYGGRKWTAWFSSDLPFQDGPYKFSGLPGLIVKIEDADKNYSWVLQGNKKVKEYSEFSYIEGLMQATGGKPKELTREKFEKTFNDFKKDPFASVRPMMSQEIMSKPMPGTDGTVGDMIKKQEKMYKDFYNANDNPIEKASSISVGNLEKVGKEKDKK</sequence>